<evidence type="ECO:0000256" key="1">
    <source>
        <dbReference type="SAM" id="Phobius"/>
    </source>
</evidence>
<feature type="transmembrane region" description="Helical" evidence="1">
    <location>
        <begin position="64"/>
        <end position="85"/>
    </location>
</feature>
<accession>A0ABR1K803</accession>
<dbReference type="Proteomes" id="UP001498398">
    <property type="component" value="Unassembled WGS sequence"/>
</dbReference>
<feature type="transmembrane region" description="Helical" evidence="1">
    <location>
        <begin position="105"/>
        <end position="127"/>
    </location>
</feature>
<evidence type="ECO:0000313" key="3">
    <source>
        <dbReference type="Proteomes" id="UP001498398"/>
    </source>
</evidence>
<organism evidence="2 3">
    <name type="scientific">Marasmiellus scandens</name>
    <dbReference type="NCBI Taxonomy" id="2682957"/>
    <lineage>
        <taxon>Eukaryota</taxon>
        <taxon>Fungi</taxon>
        <taxon>Dikarya</taxon>
        <taxon>Basidiomycota</taxon>
        <taxon>Agaricomycotina</taxon>
        <taxon>Agaricomycetes</taxon>
        <taxon>Agaricomycetidae</taxon>
        <taxon>Agaricales</taxon>
        <taxon>Marasmiineae</taxon>
        <taxon>Omphalotaceae</taxon>
        <taxon>Marasmiellus</taxon>
    </lineage>
</organism>
<keyword evidence="1" id="KW-0812">Transmembrane</keyword>
<keyword evidence="1" id="KW-0472">Membrane</keyword>
<comment type="caution">
    <text evidence="2">The sequence shown here is derived from an EMBL/GenBank/DDBJ whole genome shotgun (WGS) entry which is preliminary data.</text>
</comment>
<keyword evidence="1" id="KW-1133">Transmembrane helix</keyword>
<reference evidence="2 3" key="1">
    <citation type="submission" date="2024-01" db="EMBL/GenBank/DDBJ databases">
        <title>A draft genome for the cacao thread blight pathogen Marasmiellus scandens.</title>
        <authorList>
            <person name="Baruah I.K."/>
            <person name="Leung J."/>
            <person name="Bukari Y."/>
            <person name="Amoako-Attah I."/>
            <person name="Meinhardt L.W."/>
            <person name="Bailey B.A."/>
            <person name="Cohen S.P."/>
        </authorList>
    </citation>
    <scope>NUCLEOTIDE SEQUENCE [LARGE SCALE GENOMIC DNA]</scope>
    <source>
        <strain evidence="2 3">GH-19</strain>
    </source>
</reference>
<gene>
    <name evidence="2" type="ORF">VKT23_000932</name>
</gene>
<keyword evidence="3" id="KW-1185">Reference proteome</keyword>
<dbReference type="EMBL" id="JBANRG010000001">
    <property type="protein sequence ID" value="KAK7472825.1"/>
    <property type="molecule type" value="Genomic_DNA"/>
</dbReference>
<protein>
    <submittedName>
        <fullName evidence="2">Uncharacterized protein</fullName>
    </submittedName>
</protein>
<name>A0ABR1K803_9AGAR</name>
<sequence length="238" mass="27136">MLSNDNYGSRRDTSDIILYLSANQPVPPVPFELQSQFPPAVWSMRLNSLTDASKAFSKPLFERAWALVGFLSMIIIPSVLYHVIYSSMHIRDQSGRVIFDRVVEARLITMAIFVGVILLFILPVAVWKFIGYRKLKHTTDQWVKSDRMNYGQNAVTWKVKTPGIFRDRLILIVKLPTSQPPSSFHPNAYLPSYIAQPTDADASYYYPYKSEPGLPRMSVVGNVPLYLDEKKGFQDVKV</sequence>
<proteinExistence type="predicted"/>
<evidence type="ECO:0000313" key="2">
    <source>
        <dbReference type="EMBL" id="KAK7472825.1"/>
    </source>
</evidence>